<gene>
    <name evidence="1" type="ORF">IBG24_02825</name>
</gene>
<accession>A0A8I0JYU0</accession>
<dbReference type="RefSeq" id="WP_187768536.1">
    <property type="nucleotide sequence ID" value="NZ_JACTVM010000001.1"/>
</dbReference>
<reference evidence="1" key="1">
    <citation type="submission" date="2020-09" db="EMBL/GenBank/DDBJ databases">
        <title>Novel species in genus Aeromicrobium.</title>
        <authorList>
            <person name="Zhang G."/>
        </authorList>
    </citation>
    <scope>NUCLEOTIDE SEQUENCE</scope>
    <source>
        <strain evidence="1">Zg-636</strain>
    </source>
</reference>
<protein>
    <submittedName>
        <fullName evidence="1">Uncharacterized protein</fullName>
    </submittedName>
</protein>
<comment type="caution">
    <text evidence="1">The sequence shown here is derived from an EMBL/GenBank/DDBJ whole genome shotgun (WGS) entry which is preliminary data.</text>
</comment>
<sequence length="65" mass="6778">MPSTDLDHLLRQTSPEVHVPPAAGPAMAATARSITKGERRPLHSTHRARRAVLAGELAAVCAGTA</sequence>
<evidence type="ECO:0000313" key="2">
    <source>
        <dbReference type="Proteomes" id="UP000620591"/>
    </source>
</evidence>
<organism evidence="1 2">
    <name type="scientific">Aeromicrobium senzhongii</name>
    <dbReference type="NCBI Taxonomy" id="2663859"/>
    <lineage>
        <taxon>Bacteria</taxon>
        <taxon>Bacillati</taxon>
        <taxon>Actinomycetota</taxon>
        <taxon>Actinomycetes</taxon>
        <taxon>Propionibacteriales</taxon>
        <taxon>Nocardioidaceae</taxon>
        <taxon>Aeromicrobium</taxon>
    </lineage>
</organism>
<evidence type="ECO:0000313" key="1">
    <source>
        <dbReference type="EMBL" id="MBC9225247.1"/>
    </source>
</evidence>
<dbReference type="Proteomes" id="UP000620591">
    <property type="component" value="Unassembled WGS sequence"/>
</dbReference>
<dbReference type="EMBL" id="JACTVM010000001">
    <property type="protein sequence ID" value="MBC9225247.1"/>
    <property type="molecule type" value="Genomic_DNA"/>
</dbReference>
<dbReference type="AlphaFoldDB" id="A0A8I0JYU0"/>
<name>A0A8I0JYU0_9ACTN</name>
<proteinExistence type="predicted"/>